<dbReference type="EMBL" id="CP118739">
    <property type="protein sequence ID" value="WEA57277.1"/>
    <property type="molecule type" value="Genomic_DNA"/>
</dbReference>
<sequence>MKHHNKMLLVGSVAAVTFGINTSLPLVPQFGNTVTTVSAKSKAKEVTVGPGTYTVGKQIKPGRYTITSLSGSGNLTGEKKSDINIILGTEVDDDLGQVTSYTSSLKKGAKIKIDGIEQVNFKPVSKRKKLTTLGAGDWVVGKDIKAGRYKISALEGAGNITDSDGEINEILGTESDEDLGQVTHITTDLTKKQVISTDLQQIQLTKEK</sequence>
<dbReference type="AlphaFoldDB" id="A0ABD7X667"/>
<evidence type="ECO:0000313" key="1">
    <source>
        <dbReference type="EMBL" id="WEA57277.1"/>
    </source>
</evidence>
<reference evidence="1 2" key="1">
    <citation type="submission" date="2023-02" db="EMBL/GenBank/DDBJ databases">
        <title>Comparative genomics and fermentation flavor characterization of five lactic acid bacteria reveal flavor biosynthesis metabolic pathways in fermented muskmelon puree.</title>
        <authorList>
            <person name="Yuan L."/>
            <person name="Li M."/>
            <person name="Xu X."/>
            <person name="Lao F."/>
            <person name="Wu J."/>
        </authorList>
    </citation>
    <scope>NUCLEOTIDE SEQUENCE [LARGE SCALE GENOMIC DNA]</scope>
    <source>
        <strain evidence="1 2">Ca-4</strain>
    </source>
</reference>
<evidence type="ECO:0008006" key="3">
    <source>
        <dbReference type="Google" id="ProtNLM"/>
    </source>
</evidence>
<dbReference type="RefSeq" id="WP_060743935.1">
    <property type="nucleotide sequence ID" value="NZ_CP021927.1"/>
</dbReference>
<accession>A0ABD7X667</accession>
<organism evidence="1 2">
    <name type="scientific">Pediococcus pentosaceus</name>
    <dbReference type="NCBI Taxonomy" id="1255"/>
    <lineage>
        <taxon>Bacteria</taxon>
        <taxon>Bacillati</taxon>
        <taxon>Bacillota</taxon>
        <taxon>Bacilli</taxon>
        <taxon>Lactobacillales</taxon>
        <taxon>Lactobacillaceae</taxon>
        <taxon>Pediococcus</taxon>
    </lineage>
</organism>
<proteinExistence type="predicted"/>
<gene>
    <name evidence="1" type="ORF">PWB86_08830</name>
</gene>
<protein>
    <recommendedName>
        <fullName evidence="3">Cell surface protein</fullName>
    </recommendedName>
</protein>
<dbReference type="Proteomes" id="UP001214131">
    <property type="component" value="Chromosome"/>
</dbReference>
<evidence type="ECO:0000313" key="2">
    <source>
        <dbReference type="Proteomes" id="UP001214131"/>
    </source>
</evidence>
<name>A0ABD7X667_PEDPE</name>